<name>A0A8H9FVA6_9MICO</name>
<dbReference type="InterPro" id="IPR003615">
    <property type="entry name" value="HNH_nuc"/>
</dbReference>
<dbReference type="GO" id="GO:0004519">
    <property type="term" value="F:endonuclease activity"/>
    <property type="evidence" value="ECO:0007669"/>
    <property type="project" value="InterPro"/>
</dbReference>
<feature type="region of interest" description="Disordered" evidence="2">
    <location>
        <begin position="514"/>
        <end position="536"/>
    </location>
</feature>
<evidence type="ECO:0000256" key="2">
    <source>
        <dbReference type="SAM" id="MobiDB-lite"/>
    </source>
</evidence>
<evidence type="ECO:0000313" key="5">
    <source>
        <dbReference type="Proteomes" id="UP000628079"/>
    </source>
</evidence>
<reference evidence="4" key="1">
    <citation type="journal article" date="2014" name="Int. J. Syst. Evol. Microbiol.">
        <title>Complete genome sequence of Corynebacterium casei LMG S-19264T (=DSM 44701T), isolated from a smear-ripened cheese.</title>
        <authorList>
            <consortium name="US DOE Joint Genome Institute (JGI-PGF)"/>
            <person name="Walter F."/>
            <person name="Albersmeier A."/>
            <person name="Kalinowski J."/>
            <person name="Ruckert C."/>
        </authorList>
    </citation>
    <scope>NUCLEOTIDE SEQUENCE</scope>
    <source>
        <strain evidence="4">CGMCC 1.10749</strain>
    </source>
</reference>
<dbReference type="AlphaFoldDB" id="A0A8H9FVA6"/>
<dbReference type="SMART" id="SM00507">
    <property type="entry name" value="HNHc"/>
    <property type="match status" value="1"/>
</dbReference>
<comment type="similarity">
    <text evidence="1">Belongs to the Rv1128c/1148c/1588c/1702c/1945/3466 family.</text>
</comment>
<dbReference type="InterPro" id="IPR003870">
    <property type="entry name" value="DUF222"/>
</dbReference>
<comment type="caution">
    <text evidence="4">The sequence shown here is derived from an EMBL/GenBank/DDBJ whole genome shotgun (WGS) entry which is preliminary data.</text>
</comment>
<dbReference type="Pfam" id="PF01844">
    <property type="entry name" value="HNH"/>
    <property type="match status" value="1"/>
</dbReference>
<organism evidence="4 5">
    <name type="scientific">Knoellia flava</name>
    <dbReference type="NCBI Taxonomy" id="913969"/>
    <lineage>
        <taxon>Bacteria</taxon>
        <taxon>Bacillati</taxon>
        <taxon>Actinomycetota</taxon>
        <taxon>Actinomycetes</taxon>
        <taxon>Micrococcales</taxon>
        <taxon>Intrasporangiaceae</taxon>
        <taxon>Knoellia</taxon>
    </lineage>
</organism>
<dbReference type="CDD" id="cd00085">
    <property type="entry name" value="HNHc"/>
    <property type="match status" value="1"/>
</dbReference>
<gene>
    <name evidence="4" type="ORF">GCM10011314_33560</name>
</gene>
<feature type="domain" description="HNH nuclease" evidence="3">
    <location>
        <begin position="419"/>
        <end position="471"/>
    </location>
</feature>
<dbReference type="GO" id="GO:0008270">
    <property type="term" value="F:zinc ion binding"/>
    <property type="evidence" value="ECO:0007669"/>
    <property type="project" value="InterPro"/>
</dbReference>
<protein>
    <recommendedName>
        <fullName evidence="3">HNH nuclease domain-containing protein</fullName>
    </recommendedName>
</protein>
<dbReference type="EMBL" id="BMEA01000007">
    <property type="protein sequence ID" value="GGB91011.1"/>
    <property type="molecule type" value="Genomic_DNA"/>
</dbReference>
<evidence type="ECO:0000313" key="4">
    <source>
        <dbReference type="EMBL" id="GGB91011.1"/>
    </source>
</evidence>
<evidence type="ECO:0000256" key="1">
    <source>
        <dbReference type="ARBA" id="ARBA00023450"/>
    </source>
</evidence>
<feature type="region of interest" description="Disordered" evidence="2">
    <location>
        <begin position="23"/>
        <end position="44"/>
    </location>
</feature>
<reference evidence="4" key="2">
    <citation type="submission" date="2020-09" db="EMBL/GenBank/DDBJ databases">
        <authorList>
            <person name="Sun Q."/>
            <person name="Zhou Y."/>
        </authorList>
    </citation>
    <scope>NUCLEOTIDE SEQUENCE</scope>
    <source>
        <strain evidence="4">CGMCC 1.10749</strain>
    </source>
</reference>
<proteinExistence type="inferred from homology"/>
<dbReference type="GO" id="GO:0003676">
    <property type="term" value="F:nucleic acid binding"/>
    <property type="evidence" value="ECO:0007669"/>
    <property type="project" value="InterPro"/>
</dbReference>
<dbReference type="RefSeq" id="WP_052117018.1">
    <property type="nucleotide sequence ID" value="NZ_BMEA01000007.1"/>
</dbReference>
<sequence length="579" mass="60677">MDVGDGSEGWGGMRDAAPALDAGQAQGATSGLDEQACTAQTTGGDVAPESALQALEAARVAPAGVRAVLPRLSGVELARAMRLADEVKAGASATQVLVTTEAAHRGEFISARRGVGSAHEWVLEHAPTLRQAGAAQLAAFATEVAHCTPAGQWSTAGPRAGAFADAERPEGVVWARVVTGEVGLPLAQAVLTEMARLAERLQPAAVPTVARAMLDHGALCGAHDVKRVRTRLLAQYGLDGELEDKNRRLRTAAHLSHPAVAEGDITEYRLGLTPDQSAAFEAALGPLARPVPDPETGVFDPRSNGQRRAEALMEIVTGRAARDGEGVGPAGAPTALHVTIGLSDLVRLLALAGVAGVSGGGCASTGAFGQVVGSTAAGTILDAGTIRRLACDADVIPVVLGADGEVLDVGRAARLFTRGQRRALTHRDGGCTWPGCDAPASWVRAHHVIHWVDGGRSDLGNAALLCQRHHTHVHDRRLIATVHPPDEDGRSVTWDTSPGSYDLALPGRLAAMRRDAERRQDGRLRDAERRRRALDTGARDPWADHELLDDEDFVAELEAMHLADPDEEPVTGVDWSHAA</sequence>
<dbReference type="Proteomes" id="UP000628079">
    <property type="component" value="Unassembled WGS sequence"/>
</dbReference>
<dbReference type="Pfam" id="PF02720">
    <property type="entry name" value="DUF222"/>
    <property type="match status" value="1"/>
</dbReference>
<dbReference type="Gene3D" id="1.10.30.50">
    <property type="match status" value="1"/>
</dbReference>
<evidence type="ECO:0000259" key="3">
    <source>
        <dbReference type="SMART" id="SM00507"/>
    </source>
</evidence>
<accession>A0A8H9FVA6</accession>
<dbReference type="InterPro" id="IPR002711">
    <property type="entry name" value="HNH"/>
</dbReference>